<organism evidence="2 3">
    <name type="scientific">Ficus carica</name>
    <name type="common">Common fig</name>
    <dbReference type="NCBI Taxonomy" id="3494"/>
    <lineage>
        <taxon>Eukaryota</taxon>
        <taxon>Viridiplantae</taxon>
        <taxon>Streptophyta</taxon>
        <taxon>Embryophyta</taxon>
        <taxon>Tracheophyta</taxon>
        <taxon>Spermatophyta</taxon>
        <taxon>Magnoliopsida</taxon>
        <taxon>eudicotyledons</taxon>
        <taxon>Gunneridae</taxon>
        <taxon>Pentapetalae</taxon>
        <taxon>rosids</taxon>
        <taxon>fabids</taxon>
        <taxon>Rosales</taxon>
        <taxon>Moraceae</taxon>
        <taxon>Ficeae</taxon>
        <taxon>Ficus</taxon>
    </lineage>
</organism>
<feature type="region of interest" description="Disordered" evidence="1">
    <location>
        <begin position="1"/>
        <end position="21"/>
    </location>
</feature>
<dbReference type="AlphaFoldDB" id="A0AA88E282"/>
<feature type="region of interest" description="Disordered" evidence="1">
    <location>
        <begin position="74"/>
        <end position="96"/>
    </location>
</feature>
<keyword evidence="3" id="KW-1185">Reference proteome</keyword>
<name>A0AA88E282_FICCA</name>
<sequence length="96" mass="10219">MTLRIHFPLDGSTSHSDPRYRDTKVIHIETANFGYQQELNEEENGADAIGERCPIAAATSCRITVSGAFVGGATDPGTEARSPHGAAKSSSWVGIM</sequence>
<evidence type="ECO:0000256" key="1">
    <source>
        <dbReference type="SAM" id="MobiDB-lite"/>
    </source>
</evidence>
<accession>A0AA88E282</accession>
<reference evidence="2" key="1">
    <citation type="submission" date="2023-07" db="EMBL/GenBank/DDBJ databases">
        <title>draft genome sequence of fig (Ficus carica).</title>
        <authorList>
            <person name="Takahashi T."/>
            <person name="Nishimura K."/>
        </authorList>
    </citation>
    <scope>NUCLEOTIDE SEQUENCE</scope>
</reference>
<evidence type="ECO:0000313" key="3">
    <source>
        <dbReference type="Proteomes" id="UP001187192"/>
    </source>
</evidence>
<evidence type="ECO:0000313" key="2">
    <source>
        <dbReference type="EMBL" id="GMN65065.1"/>
    </source>
</evidence>
<protein>
    <submittedName>
        <fullName evidence="2">Uncharacterized protein</fullName>
    </submittedName>
</protein>
<dbReference type="EMBL" id="BTGU01000209">
    <property type="protein sequence ID" value="GMN65065.1"/>
    <property type="molecule type" value="Genomic_DNA"/>
</dbReference>
<gene>
    <name evidence="2" type="ORF">TIFTF001_034140</name>
</gene>
<proteinExistence type="predicted"/>
<comment type="caution">
    <text evidence="2">The sequence shown here is derived from an EMBL/GenBank/DDBJ whole genome shotgun (WGS) entry which is preliminary data.</text>
</comment>
<dbReference type="Proteomes" id="UP001187192">
    <property type="component" value="Unassembled WGS sequence"/>
</dbReference>